<proteinExistence type="predicted"/>
<gene>
    <name evidence="1" type="ORF">F2A31_08075</name>
</gene>
<reference evidence="1 2" key="1">
    <citation type="submission" date="2019-09" db="EMBL/GenBank/DDBJ databases">
        <title>Acinetobacter sp. C16S1 isolated from saline soil.</title>
        <authorList>
            <person name="Xu L."/>
            <person name="Sun J.-Q."/>
        </authorList>
    </citation>
    <scope>NUCLEOTIDE SEQUENCE [LARGE SCALE GENOMIC DNA]</scope>
    <source>
        <strain evidence="1 2">C16S1</strain>
    </source>
</reference>
<dbReference type="RefSeq" id="WP_150025952.1">
    <property type="nucleotide sequence ID" value="NZ_CP043909.1"/>
</dbReference>
<dbReference type="KEGG" id="asue:F2A31_08075"/>
<keyword evidence="2" id="KW-1185">Reference proteome</keyword>
<evidence type="ECO:0000313" key="2">
    <source>
        <dbReference type="Proteomes" id="UP000325177"/>
    </source>
</evidence>
<dbReference type="AlphaFoldDB" id="A0A5P1URX7"/>
<accession>A0A5P1URX7</accession>
<organism evidence="1 2">
    <name type="scientific">Acinetobacter suaedae</name>
    <dbReference type="NCBI Taxonomy" id="2609668"/>
    <lineage>
        <taxon>Bacteria</taxon>
        <taxon>Pseudomonadati</taxon>
        <taxon>Pseudomonadota</taxon>
        <taxon>Gammaproteobacteria</taxon>
        <taxon>Moraxellales</taxon>
        <taxon>Moraxellaceae</taxon>
        <taxon>Acinetobacter</taxon>
    </lineage>
</organism>
<name>A0A5P1URX7_9GAMM</name>
<protein>
    <submittedName>
        <fullName evidence="1">Uncharacterized protein</fullName>
    </submittedName>
</protein>
<dbReference type="EMBL" id="CP043909">
    <property type="protein sequence ID" value="QER39671.1"/>
    <property type="molecule type" value="Genomic_DNA"/>
</dbReference>
<evidence type="ECO:0000313" key="1">
    <source>
        <dbReference type="EMBL" id="QER39671.1"/>
    </source>
</evidence>
<sequence length="154" mass="18219">MESYLEVAEKLYSSLYSRNKLSSKSNNWLNLLIRELKKEIVGTNIQLKFNHIYFRQGFKNETEIKFLSLDISLIPNCENKYEFILWLAGFIEKITAGGRKAPPAIKLNIPSEFIYLKYLSKTSKEWESKNKAEILSGFNSREFHDNYKRYKNFI</sequence>
<dbReference type="Proteomes" id="UP000325177">
    <property type="component" value="Chromosome"/>
</dbReference>